<dbReference type="PANTHER" id="PTHR13420">
    <property type="entry name" value="UPF0235 PROTEIN C15ORF40"/>
    <property type="match status" value="1"/>
</dbReference>
<evidence type="ECO:0000313" key="3">
    <source>
        <dbReference type="EMBL" id="MBB5037960.1"/>
    </source>
</evidence>
<comment type="caution">
    <text evidence="3">The sequence shown here is derived from an EMBL/GenBank/DDBJ whole genome shotgun (WGS) entry which is preliminary data.</text>
</comment>
<keyword evidence="4" id="KW-1185">Reference proteome</keyword>
<sequence>MTQLIVRVTPNARKSELAGWGMDEKGRSVLLMKLGAPPVEGKANVELIAFLAKTLGCAKSEVTLLRGEGSRQKTLELPLSAYTRLPLK</sequence>
<dbReference type="Pfam" id="PF02594">
    <property type="entry name" value="DUF167"/>
    <property type="match status" value="1"/>
</dbReference>
<dbReference type="RefSeq" id="WP_184208343.1">
    <property type="nucleotide sequence ID" value="NZ_JACHIF010000004.1"/>
</dbReference>
<organism evidence="3 4">
    <name type="scientific">Prosthecobacter dejongeii</name>
    <dbReference type="NCBI Taxonomy" id="48465"/>
    <lineage>
        <taxon>Bacteria</taxon>
        <taxon>Pseudomonadati</taxon>
        <taxon>Verrucomicrobiota</taxon>
        <taxon>Verrucomicrobiia</taxon>
        <taxon>Verrucomicrobiales</taxon>
        <taxon>Verrucomicrobiaceae</taxon>
        <taxon>Prosthecobacter</taxon>
    </lineage>
</organism>
<accession>A0A7W7YKN9</accession>
<evidence type="ECO:0000313" key="4">
    <source>
        <dbReference type="Proteomes" id="UP000534294"/>
    </source>
</evidence>
<dbReference type="Gene3D" id="3.30.1200.10">
    <property type="entry name" value="YggU-like"/>
    <property type="match status" value="1"/>
</dbReference>
<evidence type="ECO:0000256" key="2">
    <source>
        <dbReference type="HAMAP-Rule" id="MF_00634"/>
    </source>
</evidence>
<dbReference type="SUPFAM" id="SSF69786">
    <property type="entry name" value="YggU-like"/>
    <property type="match status" value="1"/>
</dbReference>
<dbReference type="HAMAP" id="MF_00634">
    <property type="entry name" value="UPF0235"/>
    <property type="match status" value="1"/>
</dbReference>
<dbReference type="Proteomes" id="UP000534294">
    <property type="component" value="Unassembled WGS sequence"/>
</dbReference>
<comment type="similarity">
    <text evidence="1 2">Belongs to the UPF0235 family.</text>
</comment>
<dbReference type="NCBIfam" id="TIGR00251">
    <property type="entry name" value="DUF167 family protein"/>
    <property type="match status" value="1"/>
</dbReference>
<dbReference type="GO" id="GO:0005737">
    <property type="term" value="C:cytoplasm"/>
    <property type="evidence" value="ECO:0007669"/>
    <property type="project" value="TreeGrafter"/>
</dbReference>
<protein>
    <recommendedName>
        <fullName evidence="2">UPF0235 protein HNQ64_002218</fullName>
    </recommendedName>
</protein>
<name>A0A7W7YKN9_9BACT</name>
<dbReference type="InterPro" id="IPR036591">
    <property type="entry name" value="YggU-like_sf"/>
</dbReference>
<proteinExistence type="inferred from homology"/>
<dbReference type="AlphaFoldDB" id="A0A7W7YKN9"/>
<dbReference type="InterPro" id="IPR003746">
    <property type="entry name" value="DUF167"/>
</dbReference>
<reference evidence="3 4" key="1">
    <citation type="submission" date="2020-08" db="EMBL/GenBank/DDBJ databases">
        <title>Genomic Encyclopedia of Type Strains, Phase IV (KMG-IV): sequencing the most valuable type-strain genomes for metagenomic binning, comparative biology and taxonomic classification.</title>
        <authorList>
            <person name="Goeker M."/>
        </authorList>
    </citation>
    <scope>NUCLEOTIDE SEQUENCE [LARGE SCALE GENOMIC DNA]</scope>
    <source>
        <strain evidence="3 4">DSM 12251</strain>
    </source>
</reference>
<dbReference type="PANTHER" id="PTHR13420:SF7">
    <property type="entry name" value="UPF0235 PROTEIN C15ORF40"/>
    <property type="match status" value="1"/>
</dbReference>
<dbReference type="EMBL" id="JACHIF010000004">
    <property type="protein sequence ID" value="MBB5037960.1"/>
    <property type="molecule type" value="Genomic_DNA"/>
</dbReference>
<evidence type="ECO:0000256" key="1">
    <source>
        <dbReference type="ARBA" id="ARBA00010364"/>
    </source>
</evidence>
<gene>
    <name evidence="3" type="ORF">HNQ64_002218</name>
</gene>
<dbReference type="SMART" id="SM01152">
    <property type="entry name" value="DUF167"/>
    <property type="match status" value="1"/>
</dbReference>